<evidence type="ECO:0000313" key="2">
    <source>
        <dbReference type="Proteomes" id="UP000017469"/>
    </source>
</evidence>
<gene>
    <name evidence="1" type="ORF">Q783_05045</name>
</gene>
<reference evidence="1 2" key="1">
    <citation type="journal article" date="2013" name="Genome Announc.">
        <title>Complete Genome Sequence of Carnobacterium gilichinskyi Strain WN1359T (DSM 27470T).</title>
        <authorList>
            <person name="Leonard M.T."/>
            <person name="Panayotova N."/>
            <person name="Farmerie W.G."/>
            <person name="Triplett E.W."/>
            <person name="Nicholson W.L."/>
        </authorList>
    </citation>
    <scope>NUCLEOTIDE SEQUENCE [LARGE SCALE GENOMIC DNA]</scope>
    <source>
        <strain evidence="1 2">WN1359</strain>
    </source>
</reference>
<name>U5SC25_9LACT</name>
<dbReference type="KEGG" id="caw:Q783_05045"/>
<dbReference type="HOGENOM" id="CLU_2913936_0_0_9"/>
<dbReference type="EMBL" id="CP006812">
    <property type="protein sequence ID" value="AGY82795.1"/>
    <property type="molecule type" value="Genomic_DNA"/>
</dbReference>
<organism evidence="1 2">
    <name type="scientific">Carnobacterium inhibens subsp. gilichinskyi</name>
    <dbReference type="NCBI Taxonomy" id="1266845"/>
    <lineage>
        <taxon>Bacteria</taxon>
        <taxon>Bacillati</taxon>
        <taxon>Bacillota</taxon>
        <taxon>Bacilli</taxon>
        <taxon>Lactobacillales</taxon>
        <taxon>Carnobacteriaceae</taxon>
        <taxon>Carnobacterium</taxon>
    </lineage>
</organism>
<accession>U5SC25</accession>
<dbReference type="AlphaFoldDB" id="U5SC25"/>
<dbReference type="Proteomes" id="UP000017469">
    <property type="component" value="Chromosome"/>
</dbReference>
<protein>
    <submittedName>
        <fullName evidence="1">Uncharacterized protein</fullName>
    </submittedName>
</protein>
<evidence type="ECO:0000313" key="1">
    <source>
        <dbReference type="EMBL" id="AGY82795.1"/>
    </source>
</evidence>
<proteinExistence type="predicted"/>
<sequence>MPYSGEFKEFGSLFKEPVFLKPFKWPREKCAQNSWMRQKNSLALKIDKNILISINRSEIEK</sequence>